<feature type="coiled-coil region" evidence="1">
    <location>
        <begin position="239"/>
        <end position="266"/>
    </location>
</feature>
<feature type="compositionally biased region" description="Basic and acidic residues" evidence="2">
    <location>
        <begin position="118"/>
        <end position="137"/>
    </location>
</feature>
<keyword evidence="4" id="KW-1185">Reference proteome</keyword>
<feature type="coiled-coil region" evidence="1">
    <location>
        <begin position="676"/>
        <end position="705"/>
    </location>
</feature>
<evidence type="ECO:0000256" key="1">
    <source>
        <dbReference type="SAM" id="Coils"/>
    </source>
</evidence>
<proteinExistence type="predicted"/>
<feature type="region of interest" description="Disordered" evidence="2">
    <location>
        <begin position="171"/>
        <end position="195"/>
    </location>
</feature>
<gene>
    <name evidence="3" type="ORF">CSOJ01_08202</name>
</gene>
<organism evidence="3 4">
    <name type="scientific">Colletotrichum sojae</name>
    <dbReference type="NCBI Taxonomy" id="2175907"/>
    <lineage>
        <taxon>Eukaryota</taxon>
        <taxon>Fungi</taxon>
        <taxon>Dikarya</taxon>
        <taxon>Ascomycota</taxon>
        <taxon>Pezizomycotina</taxon>
        <taxon>Sordariomycetes</taxon>
        <taxon>Hypocreomycetidae</taxon>
        <taxon>Glomerellales</taxon>
        <taxon>Glomerellaceae</taxon>
        <taxon>Colletotrichum</taxon>
        <taxon>Colletotrichum orchidearum species complex</taxon>
    </lineage>
</organism>
<accession>A0A8H6J7G0</accession>
<reference evidence="3 4" key="1">
    <citation type="journal article" date="2020" name="Phytopathology">
        <title>Genome Sequence Resources of Colletotrichum truncatum, C. plurivorum, C. musicola, and C. sojae: Four Species Pathogenic to Soybean (Glycine max).</title>
        <authorList>
            <person name="Rogerio F."/>
            <person name="Boufleur T.R."/>
            <person name="Ciampi-Guillardi M."/>
            <person name="Sukno S.A."/>
            <person name="Thon M.R."/>
            <person name="Massola Junior N.S."/>
            <person name="Baroncelli R."/>
        </authorList>
    </citation>
    <scope>NUCLEOTIDE SEQUENCE [LARGE SCALE GENOMIC DNA]</scope>
    <source>
        <strain evidence="3 4">LFN0009</strain>
    </source>
</reference>
<name>A0A8H6J7G0_9PEZI</name>
<evidence type="ECO:0000256" key="2">
    <source>
        <dbReference type="SAM" id="MobiDB-lite"/>
    </source>
</evidence>
<dbReference type="PANTHER" id="PTHR35179">
    <property type="entry name" value="PROTEIN CBG02620"/>
    <property type="match status" value="1"/>
</dbReference>
<evidence type="ECO:0000313" key="4">
    <source>
        <dbReference type="Proteomes" id="UP000652219"/>
    </source>
</evidence>
<dbReference type="EMBL" id="WIGN01000138">
    <property type="protein sequence ID" value="KAF6807396.1"/>
    <property type="molecule type" value="Genomic_DNA"/>
</dbReference>
<dbReference type="PANTHER" id="PTHR35179:SF2">
    <property type="entry name" value="START DOMAIN-CONTAINING PROTEIN"/>
    <property type="match status" value="1"/>
</dbReference>
<dbReference type="AlphaFoldDB" id="A0A8H6J7G0"/>
<keyword evidence="1" id="KW-0175">Coiled coil</keyword>
<sequence>MSHSESTPISQPEMLRLVAGRHVSRRHRSRGFAPMMPVEVYRRAYSMNPRDAALAAWLKQDEEMRQAKREAMLREEKARHEALLAAEKARIEARQAQKEAEKARREAKRIAELATPEGRLKAEQRAQKVLREKQKKLESRKRARMLRQEREEEQKRLEAVQLEAKRLRAEEQAQKAERRKERREALQRTSSHEVRPGVFKAPRRAVIIPKPATPAWLDRSKGGYINYRRLKDIQEEQSLARKRARLENLQRRALDVAEENEQARVRRELMTRKKLEEAQIKSLHLKRSKWLFKGIVGASLHDKGNAKALQHIFYNEMEPSTKAVTSSIGTEVLFGYNKNEGSATIQVPGLPPVLLPNVKYPLTVTPNTSSGRQRLFPQKFYDIVFEAASLSGRDLNLRGLHFVATRSVLQVLFQCAAGTLPASYWARLDMHIVKNTVFLQRPSREYSEEDGLAVMEARGPNWGHTFEEAVTKRLPPYENGGSYLHMLRYHIGDHDCAVLAEVDACKEKPAPLANPKERPGASTIVKEGMTFKRHRTRPMPIELAVEIKTAAVADGVGERHFNTMLEFSANHAWFGRTPWLMLAQHTDGKFKGHRMIDTKDLVIGFEQRHQTALRKLDRLLSILREEALRYKGESLCLHVHPDSIKIFALTEHDPPISRQYVDEFWQYKSLKQWKQERDANAKAQAAEAEAQRAEGEKAKAELQQKFGARTFKGW</sequence>
<protein>
    <submittedName>
        <fullName evidence="3">Geranylgeranyl pyrophosphate synthetase</fullName>
    </submittedName>
</protein>
<comment type="caution">
    <text evidence="3">The sequence shown here is derived from an EMBL/GenBank/DDBJ whole genome shotgun (WGS) entry which is preliminary data.</text>
</comment>
<dbReference type="Proteomes" id="UP000652219">
    <property type="component" value="Unassembled WGS sequence"/>
</dbReference>
<evidence type="ECO:0000313" key="3">
    <source>
        <dbReference type="EMBL" id="KAF6807396.1"/>
    </source>
</evidence>
<feature type="region of interest" description="Disordered" evidence="2">
    <location>
        <begin position="110"/>
        <end position="152"/>
    </location>
</feature>